<gene>
    <name evidence="2" type="ORF">CPAR01_15129</name>
</gene>
<proteinExistence type="predicted"/>
<keyword evidence="1" id="KW-0732">Signal</keyword>
<protein>
    <submittedName>
        <fullName evidence="2">Uncharacterized protein</fullName>
    </submittedName>
</protein>
<dbReference type="EMBL" id="MOPA01000018">
    <property type="protein sequence ID" value="KAK1520078.1"/>
    <property type="molecule type" value="Genomic_DNA"/>
</dbReference>
<reference evidence="2 3" key="1">
    <citation type="submission" date="2016-10" db="EMBL/GenBank/DDBJ databases">
        <title>The genome sequence of Colletotrichum fioriniae PJ7.</title>
        <authorList>
            <person name="Baroncelli R."/>
        </authorList>
    </citation>
    <scope>NUCLEOTIDE SEQUENCE [LARGE SCALE GENOMIC DNA]</scope>
    <source>
        <strain evidence="2 3">IMI 384185</strain>
    </source>
</reference>
<dbReference type="GeneID" id="85383278"/>
<name>A0ABQ9S033_9PEZI</name>
<evidence type="ECO:0000256" key="1">
    <source>
        <dbReference type="SAM" id="SignalP"/>
    </source>
</evidence>
<organism evidence="2 3">
    <name type="scientific">Colletotrichum paranaense</name>
    <dbReference type="NCBI Taxonomy" id="1914294"/>
    <lineage>
        <taxon>Eukaryota</taxon>
        <taxon>Fungi</taxon>
        <taxon>Dikarya</taxon>
        <taxon>Ascomycota</taxon>
        <taxon>Pezizomycotina</taxon>
        <taxon>Sordariomycetes</taxon>
        <taxon>Hypocreomycetidae</taxon>
        <taxon>Glomerellales</taxon>
        <taxon>Glomerellaceae</taxon>
        <taxon>Colletotrichum</taxon>
        <taxon>Colletotrichum acutatum species complex</taxon>
    </lineage>
</organism>
<feature type="chain" id="PRO_5046654542" evidence="1">
    <location>
        <begin position="24"/>
        <end position="88"/>
    </location>
</feature>
<accession>A0ABQ9S033</accession>
<comment type="caution">
    <text evidence="2">The sequence shown here is derived from an EMBL/GenBank/DDBJ whole genome shotgun (WGS) entry which is preliminary data.</text>
</comment>
<dbReference type="RefSeq" id="XP_060341811.1">
    <property type="nucleotide sequence ID" value="XM_060499379.1"/>
</dbReference>
<dbReference type="Proteomes" id="UP001241169">
    <property type="component" value="Unassembled WGS sequence"/>
</dbReference>
<evidence type="ECO:0000313" key="2">
    <source>
        <dbReference type="EMBL" id="KAK1520078.1"/>
    </source>
</evidence>
<keyword evidence="3" id="KW-1185">Reference proteome</keyword>
<evidence type="ECO:0000313" key="3">
    <source>
        <dbReference type="Proteomes" id="UP001241169"/>
    </source>
</evidence>
<feature type="signal peptide" evidence="1">
    <location>
        <begin position="1"/>
        <end position="23"/>
    </location>
</feature>
<sequence>MDTQGTPPAALLFLSHSLPFLSLLPSSSLTSHSLPLSPRLSHTPSPLPLIHTPLVPHLSLSLSVSLSHSLPSHSSHPIPFLARPPCIL</sequence>